<keyword evidence="3" id="KW-1185">Reference proteome</keyword>
<reference evidence="2 3" key="1">
    <citation type="journal article" date="2015" name="Appl. Environ. Microbiol.">
        <title>Aerobic and Anaerobic Thiosulfate Oxidation by a Cold-Adapted, Subglacial Chemoautotroph.</title>
        <authorList>
            <person name="Harrold Z.R."/>
            <person name="Skidmore M.L."/>
            <person name="Hamilton T.L."/>
            <person name="Desch L."/>
            <person name="Amada K."/>
            <person name="van Gelder W."/>
            <person name="Glover K."/>
            <person name="Roden E.E."/>
            <person name="Boyd E.S."/>
        </authorList>
    </citation>
    <scope>NUCLEOTIDE SEQUENCE [LARGE SCALE GENOMIC DNA]</scope>
    <source>
        <strain evidence="2 3">RG</strain>
    </source>
</reference>
<organism evidence="2 3">
    <name type="scientific">Thiobacillus denitrificans</name>
    <dbReference type="NCBI Taxonomy" id="36861"/>
    <lineage>
        <taxon>Bacteria</taxon>
        <taxon>Pseudomonadati</taxon>
        <taxon>Pseudomonadota</taxon>
        <taxon>Betaproteobacteria</taxon>
        <taxon>Nitrosomonadales</taxon>
        <taxon>Thiobacillaceae</taxon>
        <taxon>Thiobacillus</taxon>
    </lineage>
</organism>
<dbReference type="Pfam" id="PF07589">
    <property type="entry name" value="PEP-CTERM"/>
    <property type="match status" value="1"/>
</dbReference>
<evidence type="ECO:0000313" key="3">
    <source>
        <dbReference type="Proteomes" id="UP000064243"/>
    </source>
</evidence>
<proteinExistence type="predicted"/>
<feature type="domain" description="Ice-binding protein C-terminal" evidence="1">
    <location>
        <begin position="217"/>
        <end position="240"/>
    </location>
</feature>
<dbReference type="InterPro" id="IPR013424">
    <property type="entry name" value="Ice-binding_C"/>
</dbReference>
<dbReference type="AlphaFoldDB" id="A0A106BJ33"/>
<dbReference type="Proteomes" id="UP000064243">
    <property type="component" value="Unassembled WGS sequence"/>
</dbReference>
<dbReference type="EMBL" id="LDUG01000048">
    <property type="protein sequence ID" value="KVW93360.1"/>
    <property type="molecule type" value="Genomic_DNA"/>
</dbReference>
<gene>
    <name evidence="2" type="ORF">ABW22_14630</name>
</gene>
<evidence type="ECO:0000259" key="1">
    <source>
        <dbReference type="Pfam" id="PF07589"/>
    </source>
</evidence>
<sequence length="243" mass="25724">MSLQASAYTIDANLADWGLTRTGSVADWTPNASVKAWAVEDQTGGINTRLTPGYGGQAYDVEALYVDYDVQYLYLALVTGHNPLTQDGGNHYAPGDFAIDFGRNGVYEFGLETTGSNGNKQGGLYAVSLWGAGLWGAANEGPTSILAGDLLGMGVVAYTTTGVANMGVHAADKHFFYEARIPVALFGTYWGADAFDVHWTMSCANDSLKVDVIPGASVPEPGTLALLPLGLLGMFGLTRRRRA</sequence>
<comment type="caution">
    <text evidence="2">The sequence shown here is derived from an EMBL/GenBank/DDBJ whole genome shotgun (WGS) entry which is preliminary data.</text>
</comment>
<protein>
    <recommendedName>
        <fullName evidence="1">Ice-binding protein C-terminal domain-containing protein</fullName>
    </recommendedName>
</protein>
<name>A0A106BJ33_THIDE</name>
<dbReference type="NCBIfam" id="TIGR02595">
    <property type="entry name" value="PEP_CTERM"/>
    <property type="match status" value="1"/>
</dbReference>
<dbReference type="PATRIC" id="fig|36861.3.peg.2749"/>
<evidence type="ECO:0000313" key="2">
    <source>
        <dbReference type="EMBL" id="KVW93360.1"/>
    </source>
</evidence>
<accession>A0A106BJ33</accession>